<evidence type="ECO:0000313" key="1">
    <source>
        <dbReference type="EMBL" id="KZM68492.1"/>
    </source>
</evidence>
<protein>
    <submittedName>
        <fullName evidence="1">Uncharacterized protein</fullName>
    </submittedName>
</protein>
<dbReference type="STRING" id="455432.AWN90_11525"/>
<proteinExistence type="predicted"/>
<evidence type="ECO:0000313" key="2">
    <source>
        <dbReference type="Proteomes" id="UP000076512"/>
    </source>
</evidence>
<gene>
    <name evidence="1" type="ORF">AWN90_11525</name>
</gene>
<dbReference type="Proteomes" id="UP000076512">
    <property type="component" value="Unassembled WGS sequence"/>
</dbReference>
<sequence>MDGKPKAIGLDRPAISGLDSPRRIAEMRCHAESLGYHYLYTVRPPESRDDPVGYALRIARGIHVAAVVVYDLATVDHQPGLVTAFCDLETVEPAETWAAACSASVNPAHRFPDLPLTTGMAHRIMQQHVVCRSTRCQRKAAAVSCLVRAGKLVPPAVSPRQRAAERRLSYPAAEGELRLPENVSIEQLLKILDAFADPEADPWEVAARVTKTNEATAAGAGKRAMCNIHHTEADGLRAEWKILEGRRIGIMLVRNISDGELIVRFPESGYPDLVIVRELWPAFEMLWNAVRHDYWAAALRS</sequence>
<organism evidence="1 2">
    <name type="scientific">Nocardia terpenica</name>
    <dbReference type="NCBI Taxonomy" id="455432"/>
    <lineage>
        <taxon>Bacteria</taxon>
        <taxon>Bacillati</taxon>
        <taxon>Actinomycetota</taxon>
        <taxon>Actinomycetes</taxon>
        <taxon>Mycobacteriales</taxon>
        <taxon>Nocardiaceae</taxon>
        <taxon>Nocardia</taxon>
    </lineage>
</organism>
<dbReference type="EMBL" id="LWGR01000021">
    <property type="protein sequence ID" value="KZM68492.1"/>
    <property type="molecule type" value="Genomic_DNA"/>
</dbReference>
<keyword evidence="2" id="KW-1185">Reference proteome</keyword>
<dbReference type="AlphaFoldDB" id="A0A164HGF3"/>
<accession>A0A164HGF3</accession>
<name>A0A164HGF3_9NOCA</name>
<comment type="caution">
    <text evidence="1">The sequence shown here is derived from an EMBL/GenBank/DDBJ whole genome shotgun (WGS) entry which is preliminary data.</text>
</comment>
<reference evidence="1 2" key="1">
    <citation type="submission" date="2016-04" db="EMBL/GenBank/DDBJ databases">
        <authorList>
            <person name="Evans L.H."/>
            <person name="Alamgir A."/>
            <person name="Owens N."/>
            <person name="Weber N.D."/>
            <person name="Virtaneva K."/>
            <person name="Barbian K."/>
            <person name="Babar A."/>
            <person name="Rosenke K."/>
        </authorList>
    </citation>
    <scope>NUCLEOTIDE SEQUENCE [LARGE SCALE GENOMIC DNA]</scope>
    <source>
        <strain evidence="1 2">IFM 0406</strain>
    </source>
</reference>